<dbReference type="NCBIfam" id="TIGR01845">
    <property type="entry name" value="outer_NodT"/>
    <property type="match status" value="1"/>
</dbReference>
<evidence type="ECO:0000256" key="1">
    <source>
        <dbReference type="ARBA" id="ARBA00007613"/>
    </source>
</evidence>
<dbReference type="GO" id="GO:0005886">
    <property type="term" value="C:plasma membrane"/>
    <property type="evidence" value="ECO:0007669"/>
    <property type="project" value="UniProtKB-SubCell"/>
</dbReference>
<dbReference type="Pfam" id="PF02321">
    <property type="entry name" value="OEP"/>
    <property type="match status" value="2"/>
</dbReference>
<protein>
    <submittedName>
        <fullName evidence="4">Multidrug transporter</fullName>
    </submittedName>
</protein>
<dbReference type="PATRIC" id="fig|1424334.3.peg.2979"/>
<dbReference type="RefSeq" id="WP_024005917.1">
    <property type="nucleotide sequence ID" value="NZ_KI650980.1"/>
</dbReference>
<feature type="compositionally biased region" description="Polar residues" evidence="3">
    <location>
        <begin position="483"/>
        <end position="508"/>
    </location>
</feature>
<feature type="region of interest" description="Disordered" evidence="3">
    <location>
        <begin position="473"/>
        <end position="508"/>
    </location>
</feature>
<dbReference type="SUPFAM" id="SSF56954">
    <property type="entry name" value="Outer membrane efflux proteins (OEP)"/>
    <property type="match status" value="1"/>
</dbReference>
<evidence type="ECO:0000256" key="2">
    <source>
        <dbReference type="RuleBase" id="RU362097"/>
    </source>
</evidence>
<keyword evidence="2" id="KW-0732">Signal</keyword>
<comment type="caution">
    <text evidence="4">The sequence shown here is derived from an EMBL/GenBank/DDBJ whole genome shotgun (WGS) entry which is preliminary data.</text>
</comment>
<dbReference type="Gene3D" id="2.20.200.10">
    <property type="entry name" value="Outer membrane efflux proteins (OEP)"/>
    <property type="match status" value="1"/>
</dbReference>
<keyword evidence="2" id="KW-0472">Membrane</keyword>
<dbReference type="PANTHER" id="PTHR30203:SF32">
    <property type="entry name" value="CATION EFFLUX SYSTEM PROTEIN CUSC"/>
    <property type="match status" value="1"/>
</dbReference>
<keyword evidence="2" id="KW-1134">Transmembrane beta strand</keyword>
<dbReference type="InterPro" id="IPR010131">
    <property type="entry name" value="MdtP/NodT-like"/>
</dbReference>
<evidence type="ECO:0000256" key="3">
    <source>
        <dbReference type="SAM" id="MobiDB-lite"/>
    </source>
</evidence>
<dbReference type="PROSITE" id="PS51257">
    <property type="entry name" value="PROKAR_LIPOPROTEIN"/>
    <property type="match status" value="1"/>
</dbReference>
<keyword evidence="2" id="KW-0564">Palmitate</keyword>
<comment type="similarity">
    <text evidence="1 2">Belongs to the outer membrane factor (OMF) (TC 1.B.17) family.</text>
</comment>
<dbReference type="GO" id="GO:0015562">
    <property type="term" value="F:efflux transmembrane transporter activity"/>
    <property type="evidence" value="ECO:0007669"/>
    <property type="project" value="InterPro"/>
</dbReference>
<dbReference type="STRING" id="1424334.W822_14820"/>
<name>V8QRT2_9BURK</name>
<proteinExistence type="inferred from homology"/>
<dbReference type="PANTHER" id="PTHR30203">
    <property type="entry name" value="OUTER MEMBRANE CATION EFFLUX PROTEIN"/>
    <property type="match status" value="1"/>
</dbReference>
<dbReference type="HOGENOM" id="CLU_012817_13_3_4"/>
<sequence length="508" mass="54574">MQGSQRTLPRLSAVFIAVLLAGCSLSPDYTRPDAPVPGNYPGQNGATQASAADLGWEQFFHEPRLKALIGLALENNRDMRIAVKRVDEARAQYGITRSDQFPQIGATAQESAQRLPRNMRMAGPDSPSVTRNFSAGIGITDFELDFFGKQRNLSEAAFQSYLATVEGRKTAQINLIGQLATAYYNLRAAQQQKDLVAKTLKSRQATYDLVQTRFRGGVASALDVNQAKTSLDAARATSAELDRSEKQAQNAMQLIIGAPLPADLPPASPFAGDVLMAKIPAGLPSDLLERRPDIIAAEHDLLAANANIGAARAAFFPSISLTGLIGSTSLGLSSLFDGGQGTWSFNPVINLPIFTAGRLRNNLELTEVRKDIAVAQYEKSIQTAFKEVADALAGESTYGAQLDALRDQQKSAYESLNLADLRYKNGIDSFLQVQTAQINLFTVQQSFVQVGLGSLLNKVELYKALGGGWSRDTVMRPNPDAPVSNTAPASNTVPATGNATQITPTTQQ</sequence>
<organism evidence="4 5">
    <name type="scientific">Advenella kashmirensis W13003</name>
    <dbReference type="NCBI Taxonomy" id="1424334"/>
    <lineage>
        <taxon>Bacteria</taxon>
        <taxon>Pseudomonadati</taxon>
        <taxon>Pseudomonadota</taxon>
        <taxon>Betaproteobacteria</taxon>
        <taxon>Burkholderiales</taxon>
        <taxon>Alcaligenaceae</taxon>
    </lineage>
</organism>
<accession>V8QRT2</accession>
<reference evidence="4 5" key="1">
    <citation type="journal article" date="2014" name="Genome Announc.">
        <title>Draft Genome Sequence of Advenella kashmirensis Strain W13003, a Polycyclic Aromatic Hydrocarbon-Degrading Bacterium.</title>
        <authorList>
            <person name="Wang X."/>
            <person name="Jin D."/>
            <person name="Zhou L."/>
            <person name="Wu L."/>
            <person name="An W."/>
            <person name="Zhao L."/>
        </authorList>
    </citation>
    <scope>NUCLEOTIDE SEQUENCE [LARGE SCALE GENOMIC DNA]</scope>
    <source>
        <strain evidence="4 5">W13003</strain>
    </source>
</reference>
<comment type="subcellular location">
    <subcellularLocation>
        <location evidence="2">Cell membrane</location>
        <topology evidence="2">Lipid-anchor</topology>
    </subcellularLocation>
</comment>
<keyword evidence="2" id="KW-0812">Transmembrane</keyword>
<keyword evidence="5" id="KW-1185">Reference proteome</keyword>
<dbReference type="Proteomes" id="UP000018733">
    <property type="component" value="Unassembled WGS sequence"/>
</dbReference>
<evidence type="ECO:0000313" key="4">
    <source>
        <dbReference type="EMBL" id="ETF02028.1"/>
    </source>
</evidence>
<dbReference type="InterPro" id="IPR003423">
    <property type="entry name" value="OMP_efflux"/>
</dbReference>
<feature type="signal peptide" evidence="2">
    <location>
        <begin position="1"/>
        <end position="26"/>
    </location>
</feature>
<evidence type="ECO:0000313" key="5">
    <source>
        <dbReference type="Proteomes" id="UP000018733"/>
    </source>
</evidence>
<dbReference type="Gene3D" id="1.20.1600.10">
    <property type="entry name" value="Outer membrane efflux proteins (OEP)"/>
    <property type="match status" value="1"/>
</dbReference>
<dbReference type="EMBL" id="AYXT01000010">
    <property type="protein sequence ID" value="ETF02028.1"/>
    <property type="molecule type" value="Genomic_DNA"/>
</dbReference>
<feature type="chain" id="PRO_5001444076" evidence="2">
    <location>
        <begin position="27"/>
        <end position="508"/>
    </location>
</feature>
<dbReference type="OrthoDB" id="9770517at2"/>
<dbReference type="AlphaFoldDB" id="V8QRT2"/>
<dbReference type="eggNOG" id="COG1538">
    <property type="taxonomic scope" value="Bacteria"/>
</dbReference>
<gene>
    <name evidence="4" type="ORF">W822_14820</name>
</gene>
<keyword evidence="2" id="KW-0449">Lipoprotein</keyword>